<dbReference type="EMBL" id="VLKX01000004">
    <property type="protein sequence ID" value="TWI49143.1"/>
    <property type="molecule type" value="Genomic_DNA"/>
</dbReference>
<evidence type="ECO:0000256" key="1">
    <source>
        <dbReference type="ARBA" id="ARBA00004571"/>
    </source>
</evidence>
<dbReference type="GO" id="GO:0015344">
    <property type="term" value="F:siderophore uptake transmembrane transporter activity"/>
    <property type="evidence" value="ECO:0007669"/>
    <property type="project" value="TreeGrafter"/>
</dbReference>
<evidence type="ECO:0000256" key="3">
    <source>
        <dbReference type="ARBA" id="ARBA00022452"/>
    </source>
</evidence>
<dbReference type="Gene3D" id="2.60.40.1120">
    <property type="entry name" value="Carboxypeptidase-like, regulatory domain"/>
    <property type="match status" value="1"/>
</dbReference>
<sequence>MSKFKLSIVKKLYALLAILIFHFGYSQEKTNLSGFVVSEKKVITDARVFLIGTKYITQTDSLGKYSIENIAVGDYKIQIVAEGFQTLKKNISVKINHNNILNFELESTENQLDEVVVSGTLKPVKRLENPVPVEIISATFLKQNPTSNVLDALQNVNGLRPQNNCNVCNTGDIRINGLDGPYTMVTIDGMPIVSALGTVYGLSGIPNAMIDKIEVVKGAASTLYGSEAVGGLINIITKKPFAVPLFTADVFTTSWLETNVDLGYKANIGSKVTALFGVNYFTYNNPVDNNKDNFTDVSLQNRTSFFSKININRASKKEFSLVSRYLYEDRWGGEMQWNKSFRGGDQVYGESIYTSRYEFLGKYELPVAEKMYFQFSVIGHDQNSVYGNAIFMANQKIAFGQFIWDKNWSNHSVLFGSALRYQFYNDNTPATKTANHSKIYSIFAQDEITHNEKTSTLIGLRYDYNDNHGSIFTPRFAFKFKPTPTDILRFNFGTGFRIVNLFTEDHQALSGAREVVIQSNLKPETSCNLNLNYLKKFKLTNAGVVNLELASWYTYFTNRIFANYDINPNQIIYDNLNGNSTIFGLSANADWVSPFGLKANIGTSYFDAMTTQDGVSLRPLFTERYSLNWGFSYDISSWFLSFDFTGNLTGPMRLPLLSDLDPRREISRPYSIQNIQMTFKKIHNLELYTGIKNLLNWTPNRGNPFLIARSNDPFDKNVQVDNSGAVLPTADNPFALTFDPTYAYGPNQGRRFFIGLRYHFD</sequence>
<keyword evidence="9 10" id="KW-0998">Cell outer membrane</keyword>
<feature type="domain" description="TonB-dependent receptor-like beta-barrel" evidence="12">
    <location>
        <begin position="275"/>
        <end position="694"/>
    </location>
</feature>
<dbReference type="EMBL" id="QQBA01000004">
    <property type="protein sequence ID" value="RDI56573.1"/>
    <property type="molecule type" value="Genomic_DNA"/>
</dbReference>
<keyword evidence="4 10" id="KW-0812">Transmembrane</keyword>
<comment type="subcellular location">
    <subcellularLocation>
        <location evidence="1 10">Cell outer membrane</location>
        <topology evidence="1 10">Multi-pass membrane protein</topology>
    </subcellularLocation>
</comment>
<evidence type="ECO:0000313" key="17">
    <source>
        <dbReference type="Proteomes" id="UP000321392"/>
    </source>
</evidence>
<evidence type="ECO:0000313" key="16">
    <source>
        <dbReference type="Proteomes" id="UP000254518"/>
    </source>
</evidence>
<dbReference type="Proteomes" id="UP000321392">
    <property type="component" value="Unassembled WGS sequence"/>
</dbReference>
<organism evidence="15 17">
    <name type="scientific">Flavobacterium glaciei</name>
    <dbReference type="NCBI Taxonomy" id="386300"/>
    <lineage>
        <taxon>Bacteria</taxon>
        <taxon>Pseudomonadati</taxon>
        <taxon>Bacteroidota</taxon>
        <taxon>Flavobacteriia</taxon>
        <taxon>Flavobacteriales</taxon>
        <taxon>Flavobacteriaceae</taxon>
        <taxon>Flavobacterium</taxon>
    </lineage>
</organism>
<dbReference type="InterPro" id="IPR008969">
    <property type="entry name" value="CarboxyPept-like_regulatory"/>
</dbReference>
<reference evidence="15 17" key="1">
    <citation type="journal article" date="2015" name="Stand. Genomic Sci.">
        <title>Genomic Encyclopedia of Bacterial and Archaeal Type Strains, Phase III: the genomes of soil and plant-associated and newly described type strains.</title>
        <authorList>
            <person name="Whitman W.B."/>
            <person name="Woyke T."/>
            <person name="Klenk H.P."/>
            <person name="Zhou Y."/>
            <person name="Lilburn T.G."/>
            <person name="Beck B.J."/>
            <person name="De Vos P."/>
            <person name="Vandamme P."/>
            <person name="Eisen J.A."/>
            <person name="Garrity G."/>
            <person name="Hugenholtz P."/>
            <person name="Kyrpides N.C."/>
        </authorList>
    </citation>
    <scope>NUCLEOTIDE SEQUENCE [LARGE SCALE GENOMIC DNA]</scope>
    <source>
        <strain evidence="15 17">CGMCC 1.5380</strain>
    </source>
</reference>
<evidence type="ECO:0000256" key="5">
    <source>
        <dbReference type="ARBA" id="ARBA00022729"/>
    </source>
</evidence>
<comment type="similarity">
    <text evidence="10 11">Belongs to the TonB-dependent receptor family.</text>
</comment>
<keyword evidence="7 10" id="KW-0472">Membrane</keyword>
<evidence type="ECO:0000313" key="14">
    <source>
        <dbReference type="EMBL" id="RDI56573.1"/>
    </source>
</evidence>
<dbReference type="Gene3D" id="2.40.170.20">
    <property type="entry name" value="TonB-dependent receptor, beta-barrel domain"/>
    <property type="match status" value="1"/>
</dbReference>
<comment type="caution">
    <text evidence="15">The sequence shown here is derived from an EMBL/GenBank/DDBJ whole genome shotgun (WGS) entry which is preliminary data.</text>
</comment>
<dbReference type="Proteomes" id="UP000254518">
    <property type="component" value="Unassembled WGS sequence"/>
</dbReference>
<keyword evidence="5" id="KW-0732">Signal</keyword>
<dbReference type="InterPro" id="IPR036942">
    <property type="entry name" value="Beta-barrel_TonB_sf"/>
</dbReference>
<keyword evidence="6 11" id="KW-0798">TonB box</keyword>
<protein>
    <submittedName>
        <fullName evidence="15">Outer membrane receptor for ferrienterochelin and colicins</fullName>
    </submittedName>
</protein>
<evidence type="ECO:0000256" key="2">
    <source>
        <dbReference type="ARBA" id="ARBA00022448"/>
    </source>
</evidence>
<reference evidence="14 16" key="2">
    <citation type="submission" date="2018-07" db="EMBL/GenBank/DDBJ databases">
        <title>Genomic Encyclopedia of Type Strains, Phase IV (KMG-IV): sequencing the most valuable type-strain genomes for metagenomic binning, comparative biology and taxonomic classification.</title>
        <authorList>
            <person name="Goeker M."/>
        </authorList>
    </citation>
    <scope>NUCLEOTIDE SEQUENCE [LARGE SCALE GENOMIC DNA]</scope>
    <source>
        <strain evidence="14 16">DSM 19728</strain>
    </source>
</reference>
<accession>A0A562PXL4</accession>
<dbReference type="InterPro" id="IPR000531">
    <property type="entry name" value="Beta-barrel_TonB"/>
</dbReference>
<dbReference type="Pfam" id="PF00593">
    <property type="entry name" value="TonB_dep_Rec_b-barrel"/>
    <property type="match status" value="1"/>
</dbReference>
<gene>
    <name evidence="14" type="ORF">DFR66_104138</name>
    <name evidence="15" type="ORF">IQ02_01131</name>
</gene>
<dbReference type="AlphaFoldDB" id="A0A562PXL4"/>
<keyword evidence="3 10" id="KW-1134">Transmembrane beta strand</keyword>
<evidence type="ECO:0000313" key="15">
    <source>
        <dbReference type="EMBL" id="TWI49143.1"/>
    </source>
</evidence>
<evidence type="ECO:0000256" key="9">
    <source>
        <dbReference type="ARBA" id="ARBA00023237"/>
    </source>
</evidence>
<keyword evidence="2 10" id="KW-0813">Transport</keyword>
<evidence type="ECO:0000259" key="12">
    <source>
        <dbReference type="Pfam" id="PF00593"/>
    </source>
</evidence>
<name>A0A562PXL4_9FLAO</name>
<dbReference type="Pfam" id="PF07715">
    <property type="entry name" value="Plug"/>
    <property type="match status" value="1"/>
</dbReference>
<keyword evidence="16" id="KW-1185">Reference proteome</keyword>
<dbReference type="GO" id="GO:0044718">
    <property type="term" value="P:siderophore transmembrane transport"/>
    <property type="evidence" value="ECO:0007669"/>
    <property type="project" value="TreeGrafter"/>
</dbReference>
<evidence type="ECO:0000256" key="6">
    <source>
        <dbReference type="ARBA" id="ARBA00023077"/>
    </source>
</evidence>
<evidence type="ECO:0000256" key="4">
    <source>
        <dbReference type="ARBA" id="ARBA00022692"/>
    </source>
</evidence>
<dbReference type="InterPro" id="IPR012910">
    <property type="entry name" value="Plug_dom"/>
</dbReference>
<evidence type="ECO:0000256" key="7">
    <source>
        <dbReference type="ARBA" id="ARBA00023136"/>
    </source>
</evidence>
<dbReference type="SUPFAM" id="SSF49464">
    <property type="entry name" value="Carboxypeptidase regulatory domain-like"/>
    <property type="match status" value="1"/>
</dbReference>
<dbReference type="PANTHER" id="PTHR30069:SF29">
    <property type="entry name" value="HEMOGLOBIN AND HEMOGLOBIN-HAPTOGLOBIN-BINDING PROTEIN 1-RELATED"/>
    <property type="match status" value="1"/>
</dbReference>
<dbReference type="Gene3D" id="2.170.130.10">
    <property type="entry name" value="TonB-dependent receptor, plug domain"/>
    <property type="match status" value="1"/>
</dbReference>
<reference evidence="15" key="3">
    <citation type="submission" date="2019-07" db="EMBL/GenBank/DDBJ databases">
        <authorList>
            <person name="Whitman W."/>
            <person name="Huntemann M."/>
            <person name="Clum A."/>
            <person name="Pillay M."/>
            <person name="Palaniappan K."/>
            <person name="Varghese N."/>
            <person name="Mikhailova N."/>
            <person name="Stamatis D."/>
            <person name="Reddy T."/>
            <person name="Daum C."/>
            <person name="Shapiro N."/>
            <person name="Ivanova N."/>
            <person name="Kyrpides N."/>
            <person name="Woyke T."/>
        </authorList>
    </citation>
    <scope>NUCLEOTIDE SEQUENCE</scope>
    <source>
        <strain evidence="15">CGMCC 1.5380</strain>
    </source>
</reference>
<dbReference type="InterPro" id="IPR039426">
    <property type="entry name" value="TonB-dep_rcpt-like"/>
</dbReference>
<evidence type="ECO:0000256" key="8">
    <source>
        <dbReference type="ARBA" id="ARBA00023170"/>
    </source>
</evidence>
<dbReference type="Pfam" id="PF13715">
    <property type="entry name" value="CarbopepD_reg_2"/>
    <property type="match status" value="1"/>
</dbReference>
<evidence type="ECO:0000256" key="11">
    <source>
        <dbReference type="RuleBase" id="RU003357"/>
    </source>
</evidence>
<feature type="domain" description="TonB-dependent receptor plug" evidence="13">
    <location>
        <begin position="127"/>
        <end position="231"/>
    </location>
</feature>
<evidence type="ECO:0000259" key="13">
    <source>
        <dbReference type="Pfam" id="PF07715"/>
    </source>
</evidence>
<proteinExistence type="inferred from homology"/>
<keyword evidence="8 15" id="KW-0675">Receptor</keyword>
<dbReference type="PANTHER" id="PTHR30069">
    <property type="entry name" value="TONB-DEPENDENT OUTER MEMBRANE RECEPTOR"/>
    <property type="match status" value="1"/>
</dbReference>
<dbReference type="InterPro" id="IPR037066">
    <property type="entry name" value="Plug_dom_sf"/>
</dbReference>
<evidence type="ECO:0000256" key="10">
    <source>
        <dbReference type="PROSITE-ProRule" id="PRU01360"/>
    </source>
</evidence>
<dbReference type="GO" id="GO:0009279">
    <property type="term" value="C:cell outer membrane"/>
    <property type="evidence" value="ECO:0007669"/>
    <property type="project" value="UniProtKB-SubCell"/>
</dbReference>
<dbReference type="PROSITE" id="PS52016">
    <property type="entry name" value="TONB_DEPENDENT_REC_3"/>
    <property type="match status" value="1"/>
</dbReference>
<dbReference type="SUPFAM" id="SSF56935">
    <property type="entry name" value="Porins"/>
    <property type="match status" value="1"/>
</dbReference>